<evidence type="ECO:0000259" key="17">
    <source>
        <dbReference type="Pfam" id="PF16491"/>
    </source>
</evidence>
<dbReference type="Pfam" id="PF01435">
    <property type="entry name" value="Peptidase_M48"/>
    <property type="match status" value="1"/>
</dbReference>
<dbReference type="Proteomes" id="UP000193642">
    <property type="component" value="Unassembled WGS sequence"/>
</dbReference>
<feature type="binding site" evidence="14">
    <location>
        <position position="367"/>
    </location>
    <ligand>
        <name>Zn(2+)</name>
        <dbReference type="ChEBI" id="CHEBI:29105"/>
        <note>catalytic</note>
    </ligand>
</feature>
<dbReference type="STRING" id="329046.A0A1Y2B5L1"/>
<gene>
    <name evidence="18" type="ORF">BCR33DRAFT_703565</name>
</gene>
<dbReference type="CDD" id="cd07343">
    <property type="entry name" value="M48A_Zmpste24p_like"/>
    <property type="match status" value="1"/>
</dbReference>
<dbReference type="OrthoDB" id="360839at2759"/>
<feature type="transmembrane region" description="Helical" evidence="15">
    <location>
        <begin position="73"/>
        <end position="94"/>
    </location>
</feature>
<dbReference type="FunFam" id="3.30.2010.10:FF:000002">
    <property type="entry name" value="CAAX prenyl protease"/>
    <property type="match status" value="1"/>
</dbReference>
<keyword evidence="5 15" id="KW-0378">Hydrolase</keyword>
<evidence type="ECO:0000256" key="9">
    <source>
        <dbReference type="ARBA" id="ARBA00023049"/>
    </source>
</evidence>
<keyword evidence="4 14" id="KW-0479">Metal-binding</keyword>
<proteinExistence type="inferred from homology"/>
<evidence type="ECO:0000259" key="16">
    <source>
        <dbReference type="Pfam" id="PF01435"/>
    </source>
</evidence>
<comment type="caution">
    <text evidence="15">Lacks conserved residue(s) required for the propagation of feature annotation.</text>
</comment>
<name>A0A1Y2B5L1_9FUNG</name>
<dbReference type="EMBL" id="MCGO01000084">
    <property type="protein sequence ID" value="ORY30131.1"/>
    <property type="molecule type" value="Genomic_DNA"/>
</dbReference>
<feature type="transmembrane region" description="Helical" evidence="15">
    <location>
        <begin position="187"/>
        <end position="213"/>
    </location>
</feature>
<dbReference type="InterPro" id="IPR027057">
    <property type="entry name" value="CAXX_Prtase_1"/>
</dbReference>
<keyword evidence="3 15" id="KW-0812">Transmembrane</keyword>
<comment type="caution">
    <text evidence="18">The sequence shown here is derived from an EMBL/GenBank/DDBJ whole genome shotgun (WGS) entry which is preliminary data.</text>
</comment>
<reference evidence="18 19" key="1">
    <citation type="submission" date="2016-07" db="EMBL/GenBank/DDBJ databases">
        <title>Pervasive Adenine N6-methylation of Active Genes in Fungi.</title>
        <authorList>
            <consortium name="DOE Joint Genome Institute"/>
            <person name="Mondo S.J."/>
            <person name="Dannebaum R.O."/>
            <person name="Kuo R.C."/>
            <person name="Labutti K."/>
            <person name="Haridas S."/>
            <person name="Kuo A."/>
            <person name="Salamov A."/>
            <person name="Ahrendt S.R."/>
            <person name="Lipzen A."/>
            <person name="Sullivan W."/>
            <person name="Andreopoulos W.B."/>
            <person name="Clum A."/>
            <person name="Lindquist E."/>
            <person name="Daum C."/>
            <person name="Ramamoorthy G.K."/>
            <person name="Gryganskyi A."/>
            <person name="Culley D."/>
            <person name="Magnuson J.K."/>
            <person name="James T.Y."/>
            <person name="O'Malley M.A."/>
            <person name="Stajich J.E."/>
            <person name="Spatafora J.W."/>
            <person name="Visel A."/>
            <person name="Grigoriev I.V."/>
        </authorList>
    </citation>
    <scope>NUCLEOTIDE SEQUENCE [LARGE SCALE GENOMIC DNA]</scope>
    <source>
        <strain evidence="18 19">JEL800</strain>
    </source>
</reference>
<evidence type="ECO:0000256" key="4">
    <source>
        <dbReference type="ARBA" id="ARBA00022723"/>
    </source>
</evidence>
<protein>
    <recommendedName>
        <fullName evidence="15">CAAX prenyl protease</fullName>
        <ecNumber evidence="15">3.4.24.84</ecNumber>
    </recommendedName>
</protein>
<comment type="catalytic activity">
    <reaction evidence="11 15">
        <text>Hydrolyzes the peptide bond -P2-(S-farnesyl or geranylgeranyl)C-P1'-P2'-P3'-COOH where P1' and P2' are amino acids with aliphatic side chains and P3' is any C-terminal residue.</text>
        <dbReference type="EC" id="3.4.24.84"/>
    </reaction>
</comment>
<evidence type="ECO:0000256" key="6">
    <source>
        <dbReference type="ARBA" id="ARBA00022824"/>
    </source>
</evidence>
<feature type="active site" description="Proton donor" evidence="13">
    <location>
        <position position="371"/>
    </location>
</feature>
<keyword evidence="8 15" id="KW-1133">Transmembrane helix</keyword>
<evidence type="ECO:0000256" key="12">
    <source>
        <dbReference type="ARBA" id="ARBA00060927"/>
    </source>
</evidence>
<dbReference type="GO" id="GO:0005789">
    <property type="term" value="C:endoplasmic reticulum membrane"/>
    <property type="evidence" value="ECO:0007669"/>
    <property type="project" value="UniProtKB-SubCell"/>
</dbReference>
<evidence type="ECO:0000256" key="8">
    <source>
        <dbReference type="ARBA" id="ARBA00022989"/>
    </source>
</evidence>
<feature type="binding site" evidence="14">
    <location>
        <position position="292"/>
    </location>
    <ligand>
        <name>Zn(2+)</name>
        <dbReference type="ChEBI" id="CHEBI:29105"/>
        <note>catalytic</note>
    </ligand>
</feature>
<evidence type="ECO:0000256" key="1">
    <source>
        <dbReference type="ARBA" id="ARBA00004477"/>
    </source>
</evidence>
<keyword evidence="2 15" id="KW-0645">Protease</keyword>
<dbReference type="Gene3D" id="3.30.2010.10">
    <property type="entry name" value="Metalloproteases ('zincins'), catalytic domain"/>
    <property type="match status" value="1"/>
</dbReference>
<evidence type="ECO:0000256" key="2">
    <source>
        <dbReference type="ARBA" id="ARBA00022670"/>
    </source>
</evidence>
<keyword evidence="7 14" id="KW-0862">Zinc</keyword>
<comment type="subcellular location">
    <subcellularLocation>
        <location evidence="1 15">Endoplasmic reticulum membrane</location>
        <topology evidence="1 15">Multi-pass membrane protein</topology>
    </subcellularLocation>
</comment>
<comment type="cofactor">
    <cofactor evidence="14 15">
        <name>Zn(2+)</name>
        <dbReference type="ChEBI" id="CHEBI:29105"/>
    </cofactor>
    <text evidence="14 15">Binds 1 zinc ion per subunit.</text>
</comment>
<accession>A0A1Y2B5L1</accession>
<keyword evidence="19" id="KW-1185">Reference proteome</keyword>
<dbReference type="Pfam" id="PF16491">
    <property type="entry name" value="Peptidase_M48_N"/>
    <property type="match status" value="1"/>
</dbReference>
<dbReference type="InterPro" id="IPR032456">
    <property type="entry name" value="Peptidase_M48_N"/>
</dbReference>
<feature type="active site" evidence="13">
    <location>
        <position position="289"/>
    </location>
</feature>
<comment type="function">
    <text evidence="15">Proteolytically removes the C-terminal three residues of farnesylated proteins.</text>
</comment>
<feature type="transmembrane region" description="Helical" evidence="15">
    <location>
        <begin position="161"/>
        <end position="181"/>
    </location>
</feature>
<evidence type="ECO:0000313" key="19">
    <source>
        <dbReference type="Proteomes" id="UP000193642"/>
    </source>
</evidence>
<sequence length="425" mass="48689">MLSNSFLWTTGVLSISWTIYGWEQYLAYRQHVRLADPSLGVPSLLQDVVSEEDHTKAKAYGRDKSSLEFVTNLFNQLVTTFTIVYGLLPMMWAFSRDVLHTVGLVGEREIMQSIIFVMIYLVVSSLTAIPFSWYRNFVIEERYGFNKLTVSLWLSDKLKEMLVMAAISAPFVAGILGVIKWGGDNFFYYVFIFVLIFQIIMILLFPTVIAPLFNTFNPLAEGPLKSRIAELAKRVDFPLTKVFVIDGSKRTSHSNAYFTGLFSDKRIVLFDTLLDNQTTEEILAILAHELGHWKLSHVLRTLIVSQTHLFVLFYTFSHFIHSSPMYEAFGFHGEHPILIGLSLFAYVYQPVDSVMAFAMNYMSRVHEFQADAYAKKLGYAEDLKRALIKMNQKSYGNLVPDSWYSSYHYSHPPLVERLTAIGKTE</sequence>
<feature type="domain" description="CAAX prenyl protease 1 N-terminal" evidence="17">
    <location>
        <begin position="39"/>
        <end position="215"/>
    </location>
</feature>
<feature type="domain" description="Peptidase M48" evidence="16">
    <location>
        <begin position="220"/>
        <end position="423"/>
    </location>
</feature>
<dbReference type="PANTHER" id="PTHR10120">
    <property type="entry name" value="CAAX PRENYL PROTEASE 1"/>
    <property type="match status" value="1"/>
</dbReference>
<keyword evidence="9 15" id="KW-0482">Metalloprotease</keyword>
<evidence type="ECO:0000256" key="3">
    <source>
        <dbReference type="ARBA" id="ARBA00022692"/>
    </source>
</evidence>
<evidence type="ECO:0000256" key="14">
    <source>
        <dbReference type="PIRSR" id="PIRSR627057-2"/>
    </source>
</evidence>
<organism evidence="18 19">
    <name type="scientific">Rhizoclosmatium globosum</name>
    <dbReference type="NCBI Taxonomy" id="329046"/>
    <lineage>
        <taxon>Eukaryota</taxon>
        <taxon>Fungi</taxon>
        <taxon>Fungi incertae sedis</taxon>
        <taxon>Chytridiomycota</taxon>
        <taxon>Chytridiomycota incertae sedis</taxon>
        <taxon>Chytridiomycetes</taxon>
        <taxon>Chytridiales</taxon>
        <taxon>Chytriomycetaceae</taxon>
        <taxon>Rhizoclosmatium</taxon>
    </lineage>
</organism>
<keyword evidence="6 15" id="KW-0256">Endoplasmic reticulum</keyword>
<feature type="transmembrane region" description="Helical" evidence="15">
    <location>
        <begin position="114"/>
        <end position="134"/>
    </location>
</feature>
<evidence type="ECO:0000256" key="13">
    <source>
        <dbReference type="PIRSR" id="PIRSR627057-1"/>
    </source>
</evidence>
<dbReference type="GO" id="GO:0046872">
    <property type="term" value="F:metal ion binding"/>
    <property type="evidence" value="ECO:0007669"/>
    <property type="project" value="UniProtKB-UniRule"/>
</dbReference>
<evidence type="ECO:0000256" key="10">
    <source>
        <dbReference type="ARBA" id="ARBA00023136"/>
    </source>
</evidence>
<dbReference type="InterPro" id="IPR001915">
    <property type="entry name" value="Peptidase_M48"/>
</dbReference>
<evidence type="ECO:0000313" key="18">
    <source>
        <dbReference type="EMBL" id="ORY30131.1"/>
    </source>
</evidence>
<dbReference type="EC" id="3.4.24.84" evidence="15"/>
<dbReference type="AlphaFoldDB" id="A0A1Y2B5L1"/>
<dbReference type="GO" id="GO:0071586">
    <property type="term" value="P:CAAX-box protein processing"/>
    <property type="evidence" value="ECO:0007669"/>
    <property type="project" value="UniProtKB-UniRule"/>
</dbReference>
<feature type="binding site" evidence="14">
    <location>
        <position position="288"/>
    </location>
    <ligand>
        <name>Zn(2+)</name>
        <dbReference type="ChEBI" id="CHEBI:29105"/>
        <note>catalytic</note>
    </ligand>
</feature>
<evidence type="ECO:0000256" key="5">
    <source>
        <dbReference type="ARBA" id="ARBA00022801"/>
    </source>
</evidence>
<comment type="similarity">
    <text evidence="12 15">Belongs to the peptidase M48A family.</text>
</comment>
<dbReference type="GO" id="GO:0004222">
    <property type="term" value="F:metalloendopeptidase activity"/>
    <property type="evidence" value="ECO:0007669"/>
    <property type="project" value="UniProtKB-UniRule"/>
</dbReference>
<evidence type="ECO:0000256" key="15">
    <source>
        <dbReference type="RuleBase" id="RU366005"/>
    </source>
</evidence>
<keyword evidence="10 15" id="KW-0472">Membrane</keyword>
<evidence type="ECO:0000256" key="11">
    <source>
        <dbReference type="ARBA" id="ARBA00044456"/>
    </source>
</evidence>
<evidence type="ECO:0000256" key="7">
    <source>
        <dbReference type="ARBA" id="ARBA00022833"/>
    </source>
</evidence>